<dbReference type="EMBL" id="JBHMCF010000007">
    <property type="protein sequence ID" value="MFB9469201.1"/>
    <property type="molecule type" value="Genomic_DNA"/>
</dbReference>
<organism evidence="2 3">
    <name type="scientific">Nonomuraea salmonea</name>
    <dbReference type="NCBI Taxonomy" id="46181"/>
    <lineage>
        <taxon>Bacteria</taxon>
        <taxon>Bacillati</taxon>
        <taxon>Actinomycetota</taxon>
        <taxon>Actinomycetes</taxon>
        <taxon>Streptosporangiales</taxon>
        <taxon>Streptosporangiaceae</taxon>
        <taxon>Nonomuraea</taxon>
    </lineage>
</organism>
<accession>A0ABV5NGR7</accession>
<sequence length="50" mass="5642">MSPYSPVAAGRPLPREESTYESWTPLDENAEHTTGVPRFTDPTIPAERKR</sequence>
<protein>
    <submittedName>
        <fullName evidence="2">Uncharacterized protein</fullName>
    </submittedName>
</protein>
<evidence type="ECO:0000313" key="3">
    <source>
        <dbReference type="Proteomes" id="UP001589568"/>
    </source>
</evidence>
<comment type="caution">
    <text evidence="2">The sequence shown here is derived from an EMBL/GenBank/DDBJ whole genome shotgun (WGS) entry which is preliminary data.</text>
</comment>
<dbReference type="RefSeq" id="WP_355424685.1">
    <property type="nucleotide sequence ID" value="NZ_JBHMCF010000007.1"/>
</dbReference>
<feature type="region of interest" description="Disordered" evidence="1">
    <location>
        <begin position="1"/>
        <end position="50"/>
    </location>
</feature>
<evidence type="ECO:0000313" key="2">
    <source>
        <dbReference type="EMBL" id="MFB9469201.1"/>
    </source>
</evidence>
<proteinExistence type="predicted"/>
<gene>
    <name evidence="2" type="ORF">ACFFR3_06770</name>
</gene>
<evidence type="ECO:0000256" key="1">
    <source>
        <dbReference type="SAM" id="MobiDB-lite"/>
    </source>
</evidence>
<dbReference type="Proteomes" id="UP001589568">
    <property type="component" value="Unassembled WGS sequence"/>
</dbReference>
<reference evidence="2 3" key="1">
    <citation type="submission" date="2024-09" db="EMBL/GenBank/DDBJ databases">
        <authorList>
            <person name="Sun Q."/>
            <person name="Mori K."/>
        </authorList>
    </citation>
    <scope>NUCLEOTIDE SEQUENCE [LARGE SCALE GENOMIC DNA]</scope>
    <source>
        <strain evidence="2 3">JCM 3324</strain>
    </source>
</reference>
<keyword evidence="3" id="KW-1185">Reference proteome</keyword>
<name>A0ABV5NGR7_9ACTN</name>